<name>A0ABQ2V848_9ACTN</name>
<evidence type="ECO:0000313" key="4">
    <source>
        <dbReference type="Proteomes" id="UP000654471"/>
    </source>
</evidence>
<organism evidence="3 4">
    <name type="scientific">Streptomyces albospinus</name>
    <dbReference type="NCBI Taxonomy" id="285515"/>
    <lineage>
        <taxon>Bacteria</taxon>
        <taxon>Bacillati</taxon>
        <taxon>Actinomycetota</taxon>
        <taxon>Actinomycetes</taxon>
        <taxon>Kitasatosporales</taxon>
        <taxon>Streptomycetaceae</taxon>
        <taxon>Streptomyces</taxon>
    </lineage>
</organism>
<feature type="domain" description="DUF2231" evidence="2">
    <location>
        <begin position="25"/>
        <end position="116"/>
    </location>
</feature>
<evidence type="ECO:0000256" key="1">
    <source>
        <dbReference type="SAM" id="Phobius"/>
    </source>
</evidence>
<dbReference type="RefSeq" id="WP_229852469.1">
    <property type="nucleotide sequence ID" value="NZ_BMRP01000015.1"/>
</dbReference>
<sequence length="117" mass="11840">MAAMLADGQRQAKRPVSALLTGPYGHPFHPILITVPIGAWAASPVSDIASRITSHPGFLGPAAMWPIALGVVGALAAAAVGFLDLCAIPAATPAFRTGLLHMALNLVVTGAYAGNFA</sequence>
<evidence type="ECO:0000313" key="3">
    <source>
        <dbReference type="EMBL" id="GGU73180.1"/>
    </source>
</evidence>
<feature type="transmembrane region" description="Helical" evidence="1">
    <location>
        <begin position="95"/>
        <end position="114"/>
    </location>
</feature>
<feature type="transmembrane region" description="Helical" evidence="1">
    <location>
        <begin position="63"/>
        <end position="83"/>
    </location>
</feature>
<dbReference type="Proteomes" id="UP000654471">
    <property type="component" value="Unassembled WGS sequence"/>
</dbReference>
<proteinExistence type="predicted"/>
<dbReference type="InterPro" id="IPR019251">
    <property type="entry name" value="DUF2231_TM"/>
</dbReference>
<keyword evidence="4" id="KW-1185">Reference proteome</keyword>
<protein>
    <recommendedName>
        <fullName evidence="2">DUF2231 domain-containing protein</fullName>
    </recommendedName>
</protein>
<gene>
    <name evidence="3" type="ORF">GCM10010211_43800</name>
</gene>
<reference evidence="4" key="1">
    <citation type="journal article" date="2019" name="Int. J. Syst. Evol. Microbiol.">
        <title>The Global Catalogue of Microorganisms (GCM) 10K type strain sequencing project: providing services to taxonomists for standard genome sequencing and annotation.</title>
        <authorList>
            <consortium name="The Broad Institute Genomics Platform"/>
            <consortium name="The Broad Institute Genome Sequencing Center for Infectious Disease"/>
            <person name="Wu L."/>
            <person name="Ma J."/>
        </authorList>
    </citation>
    <scope>NUCLEOTIDE SEQUENCE [LARGE SCALE GENOMIC DNA]</scope>
    <source>
        <strain evidence="4">JCM 3399</strain>
    </source>
</reference>
<comment type="caution">
    <text evidence="3">The sequence shown here is derived from an EMBL/GenBank/DDBJ whole genome shotgun (WGS) entry which is preliminary data.</text>
</comment>
<keyword evidence="1" id="KW-0472">Membrane</keyword>
<keyword evidence="1" id="KW-0812">Transmembrane</keyword>
<dbReference type="Pfam" id="PF09990">
    <property type="entry name" value="DUF2231"/>
    <property type="match status" value="1"/>
</dbReference>
<keyword evidence="1" id="KW-1133">Transmembrane helix</keyword>
<accession>A0ABQ2V848</accession>
<evidence type="ECO:0000259" key="2">
    <source>
        <dbReference type="Pfam" id="PF09990"/>
    </source>
</evidence>
<dbReference type="EMBL" id="BMRP01000015">
    <property type="protein sequence ID" value="GGU73180.1"/>
    <property type="molecule type" value="Genomic_DNA"/>
</dbReference>